<dbReference type="OrthoDB" id="10009520at2759"/>
<dbReference type="Proteomes" id="UP001138500">
    <property type="component" value="Unassembled WGS sequence"/>
</dbReference>
<evidence type="ECO:0000256" key="4">
    <source>
        <dbReference type="ARBA" id="ARBA00022771"/>
    </source>
</evidence>
<dbReference type="InterPro" id="IPR044066">
    <property type="entry name" value="TRIAD_supradom"/>
</dbReference>
<evidence type="ECO:0000313" key="10">
    <source>
        <dbReference type="Proteomes" id="UP001138500"/>
    </source>
</evidence>
<evidence type="ECO:0000256" key="7">
    <source>
        <dbReference type="SAM" id="Coils"/>
    </source>
</evidence>
<reference evidence="9 10" key="2">
    <citation type="journal article" date="2021" name="Curr. Genet.">
        <title>Genetic response to nitrogen starvation in the aggressive Eucalyptus foliar pathogen Teratosphaeria destructans.</title>
        <authorList>
            <person name="Havenga M."/>
            <person name="Wingfield B.D."/>
            <person name="Wingfield M.J."/>
            <person name="Dreyer L.L."/>
            <person name="Roets F."/>
            <person name="Aylward J."/>
        </authorList>
    </citation>
    <scope>NUCLEOTIDE SEQUENCE [LARGE SCALE GENOMIC DNA]</scope>
    <source>
        <strain evidence="9">CMW44962</strain>
    </source>
</reference>
<keyword evidence="3" id="KW-0677">Repeat</keyword>
<dbReference type="SUPFAM" id="SSF57850">
    <property type="entry name" value="RING/U-box"/>
    <property type="match status" value="1"/>
</dbReference>
<keyword evidence="2" id="KW-0479">Metal-binding</keyword>
<evidence type="ECO:0000256" key="3">
    <source>
        <dbReference type="ARBA" id="ARBA00022737"/>
    </source>
</evidence>
<dbReference type="InterPro" id="IPR031127">
    <property type="entry name" value="E3_UB_ligase_RBR"/>
</dbReference>
<evidence type="ECO:0000256" key="6">
    <source>
        <dbReference type="ARBA" id="ARBA00022833"/>
    </source>
</evidence>
<protein>
    <submittedName>
        <fullName evidence="9">IBR domain, a half RING-finger domain</fullName>
    </submittedName>
</protein>
<reference evidence="9 10" key="1">
    <citation type="journal article" date="2018" name="IMA Fungus">
        <title>IMA Genome-F 10: Nine draft genome sequences of Claviceps purpurea s.lat., including C. arundinis, C. humidiphila, and C. cf. spartinae, pseudomolecules for the pitch canker pathogen Fusarium circinatum, draft genome of Davidsoniella eucalypti, Grosmannia galeiformis, Quambalaria eucalypti, and Teratosphaeria destructans.</title>
        <authorList>
            <person name="Wingfield B.D."/>
            <person name="Liu M."/>
            <person name="Nguyen H.D."/>
            <person name="Lane F.A."/>
            <person name="Morgan S.W."/>
            <person name="De Vos L."/>
            <person name="Wilken P.M."/>
            <person name="Duong T.A."/>
            <person name="Aylward J."/>
            <person name="Coetzee M.P."/>
            <person name="Dadej K."/>
            <person name="De Beer Z.W."/>
            <person name="Findlay W."/>
            <person name="Havenga M."/>
            <person name="Kolarik M."/>
            <person name="Menzies J.G."/>
            <person name="Naidoo K."/>
            <person name="Pochopski O."/>
            <person name="Shoukouhi P."/>
            <person name="Santana Q.C."/>
            <person name="Seifert K.A."/>
            <person name="Soal N."/>
            <person name="Steenkamp E.T."/>
            <person name="Tatham C.T."/>
            <person name="van der Nest M.A."/>
            <person name="Wingfield M.J."/>
        </authorList>
    </citation>
    <scope>NUCLEOTIDE SEQUENCE [LARGE SCALE GENOMIC DNA]</scope>
    <source>
        <strain evidence="9">CMW44962</strain>
    </source>
</reference>
<evidence type="ECO:0000313" key="9">
    <source>
        <dbReference type="EMBL" id="KAH9845153.1"/>
    </source>
</evidence>
<organism evidence="9 10">
    <name type="scientific">Teratosphaeria destructans</name>
    <dbReference type="NCBI Taxonomy" id="418781"/>
    <lineage>
        <taxon>Eukaryota</taxon>
        <taxon>Fungi</taxon>
        <taxon>Dikarya</taxon>
        <taxon>Ascomycota</taxon>
        <taxon>Pezizomycotina</taxon>
        <taxon>Dothideomycetes</taxon>
        <taxon>Dothideomycetidae</taxon>
        <taxon>Mycosphaerellales</taxon>
        <taxon>Teratosphaeriaceae</taxon>
        <taxon>Teratosphaeria</taxon>
    </lineage>
</organism>
<name>A0A9W7T131_9PEZI</name>
<dbReference type="PROSITE" id="PS51873">
    <property type="entry name" value="TRIAD"/>
    <property type="match status" value="1"/>
</dbReference>
<gene>
    <name evidence="9" type="ORF">Tdes44962_MAKER06797</name>
</gene>
<comment type="caution">
    <text evidence="9">The sequence shown here is derived from an EMBL/GenBank/DDBJ whole genome shotgun (WGS) entry which is preliminary data.</text>
</comment>
<evidence type="ECO:0000256" key="5">
    <source>
        <dbReference type="ARBA" id="ARBA00022786"/>
    </source>
</evidence>
<dbReference type="EMBL" id="RIBY02000125">
    <property type="protein sequence ID" value="KAH9845153.1"/>
    <property type="molecule type" value="Genomic_DNA"/>
</dbReference>
<dbReference type="AlphaFoldDB" id="A0A9W7T131"/>
<keyword evidence="10" id="KW-1185">Reference proteome</keyword>
<feature type="domain" description="RING-type" evidence="8">
    <location>
        <begin position="74"/>
        <end position="301"/>
    </location>
</feature>
<sequence length="363" mass="41150">MSRWKHTKFVAERSAILRGIAGPQYRLYLVPVCRRTVVALHRHNVLYQLSIISLSNKSHRRITAITANMPLTDEPYDCAICMDTIDIELFYPVPDGKICPSCAKDEIAPRFEGALTHESQYPVTWGEETLDSGDYVDLLPRDFESRWRQRELEYLSPLRERVYCQNDVDGVTCGAFLWRVFDGHGTDGVCKTCGAWLCKLCGLPWRECRAIAGECLDAKLRQMDDARGQEFEGQVRGQDYQICPNRLCAVVIYLGEACNHMICPAASCRTHFCYLCGEKTEGASEQGEGHWDIGSSCPLYGHLGGERAIYFPRRQVGREVAPAAVEEGFGELRREIARLREQAELLELEVEALARRMNLEFGL</sequence>
<proteinExistence type="predicted"/>
<accession>A0A9W7T131</accession>
<keyword evidence="7" id="KW-0175">Coiled coil</keyword>
<dbReference type="Gene3D" id="1.20.120.1750">
    <property type="match status" value="1"/>
</dbReference>
<feature type="coiled-coil region" evidence="7">
    <location>
        <begin position="329"/>
        <end position="356"/>
    </location>
</feature>
<evidence type="ECO:0000256" key="2">
    <source>
        <dbReference type="ARBA" id="ARBA00022723"/>
    </source>
</evidence>
<dbReference type="PANTHER" id="PTHR11685">
    <property type="entry name" value="RBR FAMILY RING FINGER AND IBR DOMAIN-CONTAINING"/>
    <property type="match status" value="1"/>
</dbReference>
<evidence type="ECO:0000256" key="1">
    <source>
        <dbReference type="ARBA" id="ARBA00022679"/>
    </source>
</evidence>
<dbReference type="GO" id="GO:0004842">
    <property type="term" value="F:ubiquitin-protein transferase activity"/>
    <property type="evidence" value="ECO:0007669"/>
    <property type="project" value="InterPro"/>
</dbReference>
<keyword evidence="6" id="KW-0862">Zinc</keyword>
<keyword evidence="1" id="KW-0808">Transferase</keyword>
<keyword evidence="5" id="KW-0833">Ubl conjugation pathway</keyword>
<evidence type="ECO:0000259" key="8">
    <source>
        <dbReference type="PROSITE" id="PS51873"/>
    </source>
</evidence>
<dbReference type="GO" id="GO:0016567">
    <property type="term" value="P:protein ubiquitination"/>
    <property type="evidence" value="ECO:0007669"/>
    <property type="project" value="InterPro"/>
</dbReference>
<keyword evidence="4" id="KW-0863">Zinc-finger</keyword>
<dbReference type="GO" id="GO:0008270">
    <property type="term" value="F:zinc ion binding"/>
    <property type="evidence" value="ECO:0007669"/>
    <property type="project" value="UniProtKB-KW"/>
</dbReference>